<keyword evidence="2" id="KW-1185">Reference proteome</keyword>
<evidence type="ECO:0000313" key="2">
    <source>
        <dbReference type="Proteomes" id="UP001066276"/>
    </source>
</evidence>
<protein>
    <submittedName>
        <fullName evidence="1">Uncharacterized protein</fullName>
    </submittedName>
</protein>
<evidence type="ECO:0000313" key="1">
    <source>
        <dbReference type="EMBL" id="KAJ1140557.1"/>
    </source>
</evidence>
<organism evidence="1 2">
    <name type="scientific">Pleurodeles waltl</name>
    <name type="common">Iberian ribbed newt</name>
    <dbReference type="NCBI Taxonomy" id="8319"/>
    <lineage>
        <taxon>Eukaryota</taxon>
        <taxon>Metazoa</taxon>
        <taxon>Chordata</taxon>
        <taxon>Craniata</taxon>
        <taxon>Vertebrata</taxon>
        <taxon>Euteleostomi</taxon>
        <taxon>Amphibia</taxon>
        <taxon>Batrachia</taxon>
        <taxon>Caudata</taxon>
        <taxon>Salamandroidea</taxon>
        <taxon>Salamandridae</taxon>
        <taxon>Pleurodelinae</taxon>
        <taxon>Pleurodeles</taxon>
    </lineage>
</organism>
<dbReference type="EMBL" id="JANPWB010000010">
    <property type="protein sequence ID" value="KAJ1140557.1"/>
    <property type="molecule type" value="Genomic_DNA"/>
</dbReference>
<proteinExistence type="predicted"/>
<reference evidence="1" key="1">
    <citation type="journal article" date="2022" name="bioRxiv">
        <title>Sequencing and chromosome-scale assembly of the giantPleurodeles waltlgenome.</title>
        <authorList>
            <person name="Brown T."/>
            <person name="Elewa A."/>
            <person name="Iarovenko S."/>
            <person name="Subramanian E."/>
            <person name="Araus A.J."/>
            <person name="Petzold A."/>
            <person name="Susuki M."/>
            <person name="Suzuki K.-i.T."/>
            <person name="Hayashi T."/>
            <person name="Toyoda A."/>
            <person name="Oliveira C."/>
            <person name="Osipova E."/>
            <person name="Leigh N.D."/>
            <person name="Simon A."/>
            <person name="Yun M.H."/>
        </authorList>
    </citation>
    <scope>NUCLEOTIDE SEQUENCE</scope>
    <source>
        <strain evidence="1">20211129_DDA</strain>
        <tissue evidence="1">Liver</tissue>
    </source>
</reference>
<accession>A0AAV7QM50</accession>
<comment type="caution">
    <text evidence="1">The sequence shown here is derived from an EMBL/GenBank/DDBJ whole genome shotgun (WGS) entry which is preliminary data.</text>
</comment>
<gene>
    <name evidence="1" type="ORF">NDU88_006907</name>
</gene>
<dbReference type="Proteomes" id="UP001066276">
    <property type="component" value="Chromosome 6"/>
</dbReference>
<name>A0AAV7QM50_PLEWA</name>
<sequence length="117" mass="13254">MLLGCRTAEQLNLISFAFSVHLETVESLVTEFKSLFEGIGCLKDRMLRLHIDKFIQPVALKHCRVAFHLRPKVEEELRKLEQADVIEKVDGPTPWVLGGAKLVTVHEADIKVTACRM</sequence>
<dbReference type="AlphaFoldDB" id="A0AAV7QM50"/>